<evidence type="ECO:0000256" key="1">
    <source>
        <dbReference type="SAM" id="MobiDB-lite"/>
    </source>
</evidence>
<name>A0A392V283_9FABA</name>
<proteinExistence type="predicted"/>
<feature type="region of interest" description="Disordered" evidence="1">
    <location>
        <begin position="1"/>
        <end position="56"/>
    </location>
</feature>
<evidence type="ECO:0000313" key="3">
    <source>
        <dbReference type="Proteomes" id="UP000265520"/>
    </source>
</evidence>
<comment type="caution">
    <text evidence="2">The sequence shown here is derived from an EMBL/GenBank/DDBJ whole genome shotgun (WGS) entry which is preliminary data.</text>
</comment>
<dbReference type="Proteomes" id="UP000265520">
    <property type="component" value="Unassembled WGS sequence"/>
</dbReference>
<feature type="compositionally biased region" description="Low complexity" evidence="1">
    <location>
        <begin position="8"/>
        <end position="30"/>
    </location>
</feature>
<feature type="non-terminal residue" evidence="2">
    <location>
        <position position="1"/>
    </location>
</feature>
<dbReference type="AlphaFoldDB" id="A0A392V283"/>
<reference evidence="2 3" key="1">
    <citation type="journal article" date="2018" name="Front. Plant Sci.">
        <title>Red Clover (Trifolium pratense) and Zigzag Clover (T. medium) - A Picture of Genomic Similarities and Differences.</title>
        <authorList>
            <person name="Dluhosova J."/>
            <person name="Istvanek J."/>
            <person name="Nedelnik J."/>
            <person name="Repkova J."/>
        </authorList>
    </citation>
    <scope>NUCLEOTIDE SEQUENCE [LARGE SCALE GENOMIC DNA]</scope>
    <source>
        <strain evidence="3">cv. 10/8</strain>
        <tissue evidence="2">Leaf</tissue>
    </source>
</reference>
<protein>
    <submittedName>
        <fullName evidence="2">Uncharacterized protein</fullName>
    </submittedName>
</protein>
<sequence length="56" mass="6104">TYQRRPRPSVVPVPEAVEDSLPTLSLSPDLVPQSEPNLPPVIRKGTRSTRNLSPSA</sequence>
<evidence type="ECO:0000313" key="2">
    <source>
        <dbReference type="EMBL" id="MCI82414.1"/>
    </source>
</evidence>
<dbReference type="EMBL" id="LXQA011042611">
    <property type="protein sequence ID" value="MCI82414.1"/>
    <property type="molecule type" value="Genomic_DNA"/>
</dbReference>
<organism evidence="2 3">
    <name type="scientific">Trifolium medium</name>
    <dbReference type="NCBI Taxonomy" id="97028"/>
    <lineage>
        <taxon>Eukaryota</taxon>
        <taxon>Viridiplantae</taxon>
        <taxon>Streptophyta</taxon>
        <taxon>Embryophyta</taxon>
        <taxon>Tracheophyta</taxon>
        <taxon>Spermatophyta</taxon>
        <taxon>Magnoliopsida</taxon>
        <taxon>eudicotyledons</taxon>
        <taxon>Gunneridae</taxon>
        <taxon>Pentapetalae</taxon>
        <taxon>rosids</taxon>
        <taxon>fabids</taxon>
        <taxon>Fabales</taxon>
        <taxon>Fabaceae</taxon>
        <taxon>Papilionoideae</taxon>
        <taxon>50 kb inversion clade</taxon>
        <taxon>NPAAA clade</taxon>
        <taxon>Hologalegina</taxon>
        <taxon>IRL clade</taxon>
        <taxon>Trifolieae</taxon>
        <taxon>Trifolium</taxon>
    </lineage>
</organism>
<accession>A0A392V283</accession>
<keyword evidence="3" id="KW-1185">Reference proteome</keyword>